<protein>
    <submittedName>
        <fullName evidence="2">Uncharacterized protein</fullName>
    </submittedName>
</protein>
<gene>
    <name evidence="2" type="ORF">JOH49_003526</name>
</gene>
<feature type="region of interest" description="Disordered" evidence="1">
    <location>
        <begin position="1"/>
        <end position="22"/>
    </location>
</feature>
<evidence type="ECO:0000313" key="2">
    <source>
        <dbReference type="EMBL" id="MBP1293773.1"/>
    </source>
</evidence>
<name>A0A8I1Y5G5_BRAEL</name>
<dbReference type="RefSeq" id="WP_244980974.1">
    <property type="nucleotide sequence ID" value="NZ_CP126004.1"/>
</dbReference>
<feature type="compositionally biased region" description="Polar residues" evidence="1">
    <location>
        <begin position="1"/>
        <end position="19"/>
    </location>
</feature>
<dbReference type="AlphaFoldDB" id="A0A8I1Y5G5"/>
<accession>A0A8I1Y5G5</accession>
<proteinExistence type="predicted"/>
<organism evidence="2 3">
    <name type="scientific">Bradyrhizobium elkanii</name>
    <dbReference type="NCBI Taxonomy" id="29448"/>
    <lineage>
        <taxon>Bacteria</taxon>
        <taxon>Pseudomonadati</taxon>
        <taxon>Pseudomonadota</taxon>
        <taxon>Alphaproteobacteria</taxon>
        <taxon>Hyphomicrobiales</taxon>
        <taxon>Nitrobacteraceae</taxon>
        <taxon>Bradyrhizobium</taxon>
    </lineage>
</organism>
<sequence length="99" mass="10910">MRQINTGVSRQWQHEQGISPSEGAMTSFDVRFIKTVCDDTGHEHRACQAAFRVDAVSLSAAAQLAEADFCRQKGVRDWTIFADSMELRTPPALPSAWGG</sequence>
<comment type="caution">
    <text evidence="2">The sequence shown here is derived from an EMBL/GenBank/DDBJ whole genome shotgun (WGS) entry which is preliminary data.</text>
</comment>
<reference evidence="2" key="1">
    <citation type="submission" date="2021-02" db="EMBL/GenBank/DDBJ databases">
        <title>Genomic Encyclopedia of Type Strains, Phase IV (KMG-V): Genome sequencing to study the core and pangenomes of soil and plant-associated prokaryotes.</title>
        <authorList>
            <person name="Whitman W."/>
        </authorList>
    </citation>
    <scope>NUCLEOTIDE SEQUENCE</scope>
    <source>
        <strain evidence="2">USDA 406</strain>
    </source>
</reference>
<dbReference type="EMBL" id="JAFICZ010000001">
    <property type="protein sequence ID" value="MBP1293773.1"/>
    <property type="molecule type" value="Genomic_DNA"/>
</dbReference>
<evidence type="ECO:0000256" key="1">
    <source>
        <dbReference type="SAM" id="MobiDB-lite"/>
    </source>
</evidence>
<evidence type="ECO:0000313" key="3">
    <source>
        <dbReference type="Proteomes" id="UP000673383"/>
    </source>
</evidence>
<dbReference type="Proteomes" id="UP000673383">
    <property type="component" value="Unassembled WGS sequence"/>
</dbReference>